<feature type="compositionally biased region" description="Low complexity" evidence="1">
    <location>
        <begin position="104"/>
        <end position="126"/>
    </location>
</feature>
<accession>A0A9P9BQW3</accession>
<proteinExistence type="predicted"/>
<keyword evidence="3" id="KW-1185">Reference proteome</keyword>
<dbReference type="OrthoDB" id="437973at2759"/>
<dbReference type="GeneID" id="70184368"/>
<dbReference type="RefSeq" id="XP_046009509.1">
    <property type="nucleotide sequence ID" value="XM_046154822.1"/>
</dbReference>
<evidence type="ECO:0000313" key="3">
    <source>
        <dbReference type="Proteomes" id="UP000756346"/>
    </source>
</evidence>
<evidence type="ECO:0000313" key="2">
    <source>
        <dbReference type="EMBL" id="KAH7026292.1"/>
    </source>
</evidence>
<comment type="caution">
    <text evidence="2">The sequence shown here is derived from an EMBL/GenBank/DDBJ whole genome shotgun (WGS) entry which is preliminary data.</text>
</comment>
<evidence type="ECO:0000256" key="1">
    <source>
        <dbReference type="SAM" id="MobiDB-lite"/>
    </source>
</evidence>
<dbReference type="AlphaFoldDB" id="A0A9P9BQW3"/>
<feature type="compositionally biased region" description="Basic and acidic residues" evidence="1">
    <location>
        <begin position="170"/>
        <end position="186"/>
    </location>
</feature>
<gene>
    <name evidence="2" type="ORF">B0I36DRAFT_330315</name>
</gene>
<feature type="compositionally biased region" description="Basic and acidic residues" evidence="1">
    <location>
        <begin position="199"/>
        <end position="211"/>
    </location>
</feature>
<feature type="compositionally biased region" description="Basic and acidic residues" evidence="1">
    <location>
        <begin position="251"/>
        <end position="265"/>
    </location>
</feature>
<dbReference type="Pfam" id="PF13917">
    <property type="entry name" value="zf-CCHC_3"/>
    <property type="match status" value="1"/>
</dbReference>
<name>A0A9P9BQW3_9PEZI</name>
<organism evidence="2 3">
    <name type="scientific">Microdochium trichocladiopsis</name>
    <dbReference type="NCBI Taxonomy" id="1682393"/>
    <lineage>
        <taxon>Eukaryota</taxon>
        <taxon>Fungi</taxon>
        <taxon>Dikarya</taxon>
        <taxon>Ascomycota</taxon>
        <taxon>Pezizomycotina</taxon>
        <taxon>Sordariomycetes</taxon>
        <taxon>Xylariomycetidae</taxon>
        <taxon>Xylariales</taxon>
        <taxon>Microdochiaceae</taxon>
        <taxon>Microdochium</taxon>
    </lineage>
</organism>
<feature type="region of interest" description="Disordered" evidence="1">
    <location>
        <begin position="33"/>
        <end position="319"/>
    </location>
</feature>
<reference evidence="2" key="1">
    <citation type="journal article" date="2021" name="Nat. Commun.">
        <title>Genetic determinants of endophytism in the Arabidopsis root mycobiome.</title>
        <authorList>
            <person name="Mesny F."/>
            <person name="Miyauchi S."/>
            <person name="Thiergart T."/>
            <person name="Pickel B."/>
            <person name="Atanasova L."/>
            <person name="Karlsson M."/>
            <person name="Huettel B."/>
            <person name="Barry K.W."/>
            <person name="Haridas S."/>
            <person name="Chen C."/>
            <person name="Bauer D."/>
            <person name="Andreopoulos W."/>
            <person name="Pangilinan J."/>
            <person name="LaButti K."/>
            <person name="Riley R."/>
            <person name="Lipzen A."/>
            <person name="Clum A."/>
            <person name="Drula E."/>
            <person name="Henrissat B."/>
            <person name="Kohler A."/>
            <person name="Grigoriev I.V."/>
            <person name="Martin F.M."/>
            <person name="Hacquard S."/>
        </authorList>
    </citation>
    <scope>NUCLEOTIDE SEQUENCE</scope>
    <source>
        <strain evidence="2">MPI-CAGE-CH-0230</strain>
    </source>
</reference>
<protein>
    <submittedName>
        <fullName evidence="2">Zinc knuckle-domain-containing protein</fullName>
    </submittedName>
</protein>
<feature type="compositionally biased region" description="Low complexity" evidence="1">
    <location>
        <begin position="132"/>
        <end position="154"/>
    </location>
</feature>
<dbReference type="Proteomes" id="UP000756346">
    <property type="component" value="Unassembled WGS sequence"/>
</dbReference>
<sequence length="319" mass="35876">MYRRGPKKSTPASVQCQKCLKRGHYTYECKASAQERPYVPRPSRTQQLFNPKLAPKLTNEAPPPLEKKEGLAGQILAQRESERARKRHFEGELDADETPKRQRSASFSSVSTVSTVSTNAGPSSRNARQRSSRSPSPGRGHAASRASRSRSPAGQEITARSASYVSGRSYIRDRSLSADRSARDRSFSPQRHIGTGGVRGRDQSPDHDQYYSRDASPGREPAYHIGTRRRRRSPSTSRSPPPQNRRRLRSRSPEQRGRRDSDIPRQRGRRSSSSPRHRGQDQAAVTGAREPLQRQAPRERSLSPFSRRLALTQSMNTSR</sequence>
<dbReference type="EMBL" id="JAGTJQ010000008">
    <property type="protein sequence ID" value="KAH7026292.1"/>
    <property type="molecule type" value="Genomic_DNA"/>
</dbReference>